<dbReference type="Gene3D" id="1.10.10.10">
    <property type="entry name" value="Winged helix-like DNA-binding domain superfamily/Winged helix DNA-binding domain"/>
    <property type="match status" value="1"/>
</dbReference>
<keyword evidence="1 11" id="KW-0489">Methyltransferase</keyword>
<feature type="domain" description="O-methyltransferase dimerisation" evidence="10">
    <location>
        <begin position="4"/>
        <end position="77"/>
    </location>
</feature>
<feature type="domain" description="O-methyltransferase C-terminal" evidence="9">
    <location>
        <begin position="106"/>
        <end position="250"/>
    </location>
</feature>
<evidence type="ECO:0000256" key="3">
    <source>
        <dbReference type="ARBA" id="ARBA00022691"/>
    </source>
</evidence>
<dbReference type="InterPro" id="IPR012967">
    <property type="entry name" value="COMT_dimerisation"/>
</dbReference>
<feature type="chain" id="PRO_5019204703" description="Acetylserotonin O-methyltransferase" evidence="8">
    <location>
        <begin position="17"/>
        <end position="251"/>
    </location>
</feature>
<evidence type="ECO:0000256" key="7">
    <source>
        <dbReference type="ARBA" id="ARBA00043054"/>
    </source>
</evidence>
<organism evidence="11 12">
    <name type="scientific">Leptotrombidium deliense</name>
    <dbReference type="NCBI Taxonomy" id="299467"/>
    <lineage>
        <taxon>Eukaryota</taxon>
        <taxon>Metazoa</taxon>
        <taxon>Ecdysozoa</taxon>
        <taxon>Arthropoda</taxon>
        <taxon>Chelicerata</taxon>
        <taxon>Arachnida</taxon>
        <taxon>Acari</taxon>
        <taxon>Acariformes</taxon>
        <taxon>Trombidiformes</taxon>
        <taxon>Prostigmata</taxon>
        <taxon>Anystina</taxon>
        <taxon>Parasitengona</taxon>
        <taxon>Trombiculoidea</taxon>
        <taxon>Trombiculidae</taxon>
        <taxon>Leptotrombidium</taxon>
    </lineage>
</organism>
<dbReference type="GO" id="GO:0017096">
    <property type="term" value="F:acetylserotonin O-methyltransferase activity"/>
    <property type="evidence" value="ECO:0007669"/>
    <property type="project" value="UniProtKB-EC"/>
</dbReference>
<dbReference type="Gene3D" id="1.10.287.1350">
    <property type="match status" value="1"/>
</dbReference>
<evidence type="ECO:0000256" key="2">
    <source>
        <dbReference type="ARBA" id="ARBA00022679"/>
    </source>
</evidence>
<gene>
    <name evidence="11" type="ORF">B4U80_12056</name>
</gene>
<evidence type="ECO:0000313" key="12">
    <source>
        <dbReference type="Proteomes" id="UP000288716"/>
    </source>
</evidence>
<feature type="non-terminal residue" evidence="11">
    <location>
        <position position="251"/>
    </location>
</feature>
<dbReference type="Pfam" id="PF00891">
    <property type="entry name" value="Methyltransf_2"/>
    <property type="match status" value="1"/>
</dbReference>
<evidence type="ECO:0000256" key="6">
    <source>
        <dbReference type="ARBA" id="ARBA00040730"/>
    </source>
</evidence>
<dbReference type="SUPFAM" id="SSF53335">
    <property type="entry name" value="S-adenosyl-L-methionine-dependent methyltransferases"/>
    <property type="match status" value="1"/>
</dbReference>
<dbReference type="VEuPathDB" id="VectorBase:LDEU011492"/>
<reference evidence="11 12" key="1">
    <citation type="journal article" date="2018" name="Gigascience">
        <title>Genomes of trombidid mites reveal novel predicted allergens and laterally-transferred genes associated with secondary metabolism.</title>
        <authorList>
            <person name="Dong X."/>
            <person name="Chaisiri K."/>
            <person name="Xia D."/>
            <person name="Armstrong S.D."/>
            <person name="Fang Y."/>
            <person name="Donnelly M.J."/>
            <person name="Kadowaki T."/>
            <person name="McGarry J.W."/>
            <person name="Darby A.C."/>
            <person name="Makepeace B.L."/>
        </authorList>
    </citation>
    <scope>NUCLEOTIDE SEQUENCE [LARGE SCALE GENOMIC DNA]</scope>
    <source>
        <strain evidence="11">UoL-UT</strain>
    </source>
</reference>
<dbReference type="STRING" id="299467.A0A443RZ46"/>
<evidence type="ECO:0000256" key="8">
    <source>
        <dbReference type="SAM" id="SignalP"/>
    </source>
</evidence>
<dbReference type="GO" id="GO:0046983">
    <property type="term" value="F:protein dimerization activity"/>
    <property type="evidence" value="ECO:0007669"/>
    <property type="project" value="InterPro"/>
</dbReference>
<comment type="function">
    <text evidence="4">Catalyzes the transfer of a methyl group onto N-acetylserotonin, producing melatonin (N-acetyl-5-methoxytryptamine).</text>
</comment>
<evidence type="ECO:0000259" key="10">
    <source>
        <dbReference type="Pfam" id="PF08100"/>
    </source>
</evidence>
<sequence length="251" mass="28176">MLGLIFAANQSFLVLCAVKLDVVEHLFENPMDAKQLALVTNTQPNLLHRFLRSLCSLNILEENKNGQFCVTKLGSTLKSGTPNCIKNNLKLYVDQNPQPMMFLDHTLRTGETAFDSIFKMPYFEYISKNEEIAKVFADAMAEQAISFKSNVFLSEYDYSVFNHIIDVGGGKGHSLLSILHKTPNVRGTVFELEACIEKANEEIKLNGLEKRCVTVTGNFFDSVPEGGDCYILQNILHDWNDTKATKILVNT</sequence>
<dbReference type="PANTHER" id="PTHR43712:SF2">
    <property type="entry name" value="O-METHYLTRANSFERASE CICE"/>
    <property type="match status" value="1"/>
</dbReference>
<evidence type="ECO:0000256" key="4">
    <source>
        <dbReference type="ARBA" id="ARBA00037645"/>
    </source>
</evidence>
<dbReference type="AlphaFoldDB" id="A0A443RZ46"/>
<evidence type="ECO:0000313" key="11">
    <source>
        <dbReference type="EMBL" id="RWS20548.1"/>
    </source>
</evidence>
<evidence type="ECO:0000259" key="9">
    <source>
        <dbReference type="Pfam" id="PF00891"/>
    </source>
</evidence>
<keyword evidence="3" id="KW-0949">S-adenosyl-L-methionine</keyword>
<protein>
    <recommendedName>
        <fullName evidence="6">Acetylserotonin O-methyltransferase</fullName>
        <ecNumber evidence="5">2.1.1.4</ecNumber>
    </recommendedName>
    <alternativeName>
        <fullName evidence="7">Hydroxyindole O-methyltransferase</fullName>
    </alternativeName>
</protein>
<dbReference type="InterPro" id="IPR001077">
    <property type="entry name" value="COMT_C"/>
</dbReference>
<keyword evidence="2 11" id="KW-0808">Transferase</keyword>
<proteinExistence type="predicted"/>
<dbReference type="EC" id="2.1.1.4" evidence="5"/>
<dbReference type="GO" id="GO:0032259">
    <property type="term" value="P:methylation"/>
    <property type="evidence" value="ECO:0007669"/>
    <property type="project" value="UniProtKB-KW"/>
</dbReference>
<dbReference type="OrthoDB" id="1606438at2759"/>
<dbReference type="InterPro" id="IPR029063">
    <property type="entry name" value="SAM-dependent_MTases_sf"/>
</dbReference>
<dbReference type="PROSITE" id="PS51683">
    <property type="entry name" value="SAM_OMT_II"/>
    <property type="match status" value="1"/>
</dbReference>
<dbReference type="InterPro" id="IPR016461">
    <property type="entry name" value="COMT-like"/>
</dbReference>
<dbReference type="Proteomes" id="UP000288716">
    <property type="component" value="Unassembled WGS sequence"/>
</dbReference>
<dbReference type="Pfam" id="PF08100">
    <property type="entry name" value="Dimerisation"/>
    <property type="match status" value="1"/>
</dbReference>
<keyword evidence="12" id="KW-1185">Reference proteome</keyword>
<dbReference type="InterPro" id="IPR036390">
    <property type="entry name" value="WH_DNA-bd_sf"/>
</dbReference>
<dbReference type="PANTHER" id="PTHR43712">
    <property type="entry name" value="PUTATIVE (AFU_ORTHOLOGUE AFUA_4G14580)-RELATED"/>
    <property type="match status" value="1"/>
</dbReference>
<dbReference type="InterPro" id="IPR036388">
    <property type="entry name" value="WH-like_DNA-bd_sf"/>
</dbReference>
<name>A0A443RZ46_9ACAR</name>
<dbReference type="Gene3D" id="3.40.50.150">
    <property type="entry name" value="Vaccinia Virus protein VP39"/>
    <property type="match status" value="1"/>
</dbReference>
<accession>A0A443RZ46</accession>
<evidence type="ECO:0000256" key="1">
    <source>
        <dbReference type="ARBA" id="ARBA00022603"/>
    </source>
</evidence>
<dbReference type="SUPFAM" id="SSF46785">
    <property type="entry name" value="Winged helix' DNA-binding domain"/>
    <property type="match status" value="1"/>
</dbReference>
<dbReference type="EMBL" id="NCKV01016908">
    <property type="protein sequence ID" value="RWS20548.1"/>
    <property type="molecule type" value="Genomic_DNA"/>
</dbReference>
<keyword evidence="8" id="KW-0732">Signal</keyword>
<comment type="caution">
    <text evidence="11">The sequence shown here is derived from an EMBL/GenBank/DDBJ whole genome shotgun (WGS) entry which is preliminary data.</text>
</comment>
<feature type="signal peptide" evidence="8">
    <location>
        <begin position="1"/>
        <end position="16"/>
    </location>
</feature>
<evidence type="ECO:0000256" key="5">
    <source>
        <dbReference type="ARBA" id="ARBA00039116"/>
    </source>
</evidence>